<reference evidence="2" key="1">
    <citation type="journal article" date="2014" name="Int. J. Syst. Evol. Microbiol.">
        <title>Complete genome sequence of Corynebacterium casei LMG S-19264T (=DSM 44701T), isolated from a smear-ripened cheese.</title>
        <authorList>
            <consortium name="US DOE Joint Genome Institute (JGI-PGF)"/>
            <person name="Walter F."/>
            <person name="Albersmeier A."/>
            <person name="Kalinowski J."/>
            <person name="Ruckert C."/>
        </authorList>
    </citation>
    <scope>NUCLEOTIDE SEQUENCE</scope>
    <source>
        <strain evidence="2">JCM 4834</strain>
    </source>
</reference>
<feature type="region of interest" description="Disordered" evidence="1">
    <location>
        <begin position="1"/>
        <end position="23"/>
    </location>
</feature>
<protein>
    <submittedName>
        <fullName evidence="2">Uncharacterized protein</fullName>
    </submittedName>
</protein>
<accession>A0A918QN17</accession>
<dbReference type="Proteomes" id="UP000634660">
    <property type="component" value="Unassembled WGS sequence"/>
</dbReference>
<evidence type="ECO:0000313" key="2">
    <source>
        <dbReference type="EMBL" id="GGZ62445.1"/>
    </source>
</evidence>
<evidence type="ECO:0000256" key="1">
    <source>
        <dbReference type="SAM" id="MobiDB-lite"/>
    </source>
</evidence>
<dbReference type="AlphaFoldDB" id="A0A918QN17"/>
<gene>
    <name evidence="2" type="ORF">GCM10010371_22320</name>
</gene>
<organism evidence="2 3">
    <name type="scientific">Streptomyces subrutilus</name>
    <dbReference type="NCBI Taxonomy" id="36818"/>
    <lineage>
        <taxon>Bacteria</taxon>
        <taxon>Bacillati</taxon>
        <taxon>Actinomycetota</taxon>
        <taxon>Actinomycetes</taxon>
        <taxon>Kitasatosporales</taxon>
        <taxon>Streptomycetaceae</taxon>
        <taxon>Streptomyces</taxon>
    </lineage>
</organism>
<dbReference type="EMBL" id="BMVX01000007">
    <property type="protein sequence ID" value="GGZ62445.1"/>
    <property type="molecule type" value="Genomic_DNA"/>
</dbReference>
<name>A0A918QN17_9ACTN</name>
<comment type="caution">
    <text evidence="2">The sequence shown here is derived from an EMBL/GenBank/DDBJ whole genome shotgun (WGS) entry which is preliminary data.</text>
</comment>
<evidence type="ECO:0000313" key="3">
    <source>
        <dbReference type="Proteomes" id="UP000634660"/>
    </source>
</evidence>
<reference evidence="2" key="2">
    <citation type="submission" date="2020-09" db="EMBL/GenBank/DDBJ databases">
        <authorList>
            <person name="Sun Q."/>
            <person name="Ohkuma M."/>
        </authorList>
    </citation>
    <scope>NUCLEOTIDE SEQUENCE</scope>
    <source>
        <strain evidence="2">JCM 4834</strain>
    </source>
</reference>
<proteinExistence type="predicted"/>
<sequence length="122" mass="12569">MVALERGQRFGVRAPEGGGERHGGLLPGVCGALNGAAKSTLTCTGPPGNRPARAVRPTTPAVRWAAAPDGERSNGAANGAHGPAVAAIGVSGRERTDPFLDLGRHFLWIAGDRIVIPNESWD</sequence>